<proteinExistence type="inferred from homology"/>
<dbReference type="SUPFAM" id="SSF52980">
    <property type="entry name" value="Restriction endonuclease-like"/>
    <property type="match status" value="1"/>
</dbReference>
<dbReference type="InterPro" id="IPR003509">
    <property type="entry name" value="UPF0102_YraN-like"/>
</dbReference>
<dbReference type="Gene3D" id="3.40.1350.10">
    <property type="match status" value="1"/>
</dbReference>
<dbReference type="PANTHER" id="PTHR34039:SF1">
    <property type="entry name" value="UPF0102 PROTEIN YRAN"/>
    <property type="match status" value="1"/>
</dbReference>
<protein>
    <recommendedName>
        <fullName evidence="2">UPF0102 protein COW24_04895</fullName>
    </recommendedName>
</protein>
<gene>
    <name evidence="3" type="ORF">COW24_04895</name>
</gene>
<dbReference type="Pfam" id="PF02021">
    <property type="entry name" value="UPF0102"/>
    <property type="match status" value="1"/>
</dbReference>
<evidence type="ECO:0000313" key="3">
    <source>
        <dbReference type="EMBL" id="PIW36518.1"/>
    </source>
</evidence>
<evidence type="ECO:0000256" key="1">
    <source>
        <dbReference type="ARBA" id="ARBA00006738"/>
    </source>
</evidence>
<accession>A0A2M7H2R0</accession>
<reference evidence="3 4" key="1">
    <citation type="submission" date="2017-09" db="EMBL/GenBank/DDBJ databases">
        <title>Depth-based differentiation of microbial function through sediment-hosted aquifers and enrichment of novel symbionts in the deep terrestrial subsurface.</title>
        <authorList>
            <person name="Probst A.J."/>
            <person name="Ladd B."/>
            <person name="Jarett J.K."/>
            <person name="Geller-Mcgrath D.E."/>
            <person name="Sieber C.M."/>
            <person name="Emerson J.B."/>
            <person name="Anantharaman K."/>
            <person name="Thomas B.C."/>
            <person name="Malmstrom R."/>
            <person name="Stieglmeier M."/>
            <person name="Klingl A."/>
            <person name="Woyke T."/>
            <person name="Ryan C.M."/>
            <person name="Banfield J.F."/>
        </authorList>
    </citation>
    <scope>NUCLEOTIDE SEQUENCE [LARGE SCALE GENOMIC DNA]</scope>
    <source>
        <strain evidence="3">CG15_BIG_FIL_POST_REV_8_21_14_020_45_12</strain>
    </source>
</reference>
<comment type="similarity">
    <text evidence="1 2">Belongs to the UPF0102 family.</text>
</comment>
<sequence>MTNHKQKLGAAGEQLVVNHLIAEGWQILARNLHTRHGELDIVVSRGRELIVVEVKARQAGVATAAEALTPSKFKKLRHAAWEAQQADLIPLGHVQFALAALELRNQRAKLTLYWRLGPNSW</sequence>
<comment type="caution">
    <text evidence="3">The sequence shown here is derived from an EMBL/GenBank/DDBJ whole genome shotgun (WGS) entry which is preliminary data.</text>
</comment>
<evidence type="ECO:0000256" key="2">
    <source>
        <dbReference type="HAMAP-Rule" id="MF_00048"/>
    </source>
</evidence>
<dbReference type="HAMAP" id="MF_00048">
    <property type="entry name" value="UPF0102"/>
    <property type="match status" value="1"/>
</dbReference>
<organism evidence="3 4">
    <name type="scientific">Candidatus Kerfeldbacteria bacterium CG15_BIG_FIL_POST_REV_8_21_14_020_45_12</name>
    <dbReference type="NCBI Taxonomy" id="2014247"/>
    <lineage>
        <taxon>Bacteria</taxon>
        <taxon>Candidatus Kerfeldiibacteriota</taxon>
    </lineage>
</organism>
<dbReference type="PANTHER" id="PTHR34039">
    <property type="entry name" value="UPF0102 PROTEIN YRAN"/>
    <property type="match status" value="1"/>
</dbReference>
<dbReference type="Proteomes" id="UP000230292">
    <property type="component" value="Unassembled WGS sequence"/>
</dbReference>
<name>A0A2M7H2R0_9BACT</name>
<dbReference type="EMBL" id="PFGC01000050">
    <property type="protein sequence ID" value="PIW36518.1"/>
    <property type="molecule type" value="Genomic_DNA"/>
</dbReference>
<dbReference type="InterPro" id="IPR011335">
    <property type="entry name" value="Restrct_endonuc-II-like"/>
</dbReference>
<evidence type="ECO:0000313" key="4">
    <source>
        <dbReference type="Proteomes" id="UP000230292"/>
    </source>
</evidence>
<dbReference type="AlphaFoldDB" id="A0A2M7H2R0"/>
<dbReference type="InterPro" id="IPR011856">
    <property type="entry name" value="tRNA_endonuc-like_dom_sf"/>
</dbReference>
<dbReference type="GO" id="GO:0003676">
    <property type="term" value="F:nucleic acid binding"/>
    <property type="evidence" value="ECO:0007669"/>
    <property type="project" value="InterPro"/>
</dbReference>